<dbReference type="Proteomes" id="UP001597116">
    <property type="component" value="Unassembled WGS sequence"/>
</dbReference>
<dbReference type="Pfam" id="PF07971">
    <property type="entry name" value="Glyco_hydro_92"/>
    <property type="match status" value="1"/>
</dbReference>
<evidence type="ECO:0000313" key="3">
    <source>
        <dbReference type="Proteomes" id="UP001597116"/>
    </source>
</evidence>
<protein>
    <submittedName>
        <fullName evidence="2">Glycoside hydrolase domain-containing protein</fullName>
    </submittedName>
</protein>
<comment type="caution">
    <text evidence="2">The sequence shown here is derived from an EMBL/GenBank/DDBJ whole genome shotgun (WGS) entry which is preliminary data.</text>
</comment>
<dbReference type="Gene3D" id="3.30.2080.10">
    <property type="entry name" value="GH92 mannosidase domain"/>
    <property type="match status" value="1"/>
</dbReference>
<evidence type="ECO:0000313" key="2">
    <source>
        <dbReference type="EMBL" id="MFD1145473.1"/>
    </source>
</evidence>
<evidence type="ECO:0000259" key="1">
    <source>
        <dbReference type="Pfam" id="PF07971"/>
    </source>
</evidence>
<name>A0ABW3QLR1_9BACT</name>
<dbReference type="RefSeq" id="WP_379885901.1">
    <property type="nucleotide sequence ID" value="NZ_JBHTLP010000045.1"/>
</dbReference>
<sequence length="66" mass="7217">MEHIGLPCFNNDATALDFYPICPASNPYVLVAPLFKKVMLQLENGKQVVIKAVAISAENRKVSGLK</sequence>
<feature type="domain" description="Glycosyl hydrolase family 92" evidence="1">
    <location>
        <begin position="15"/>
        <end position="64"/>
    </location>
</feature>
<proteinExistence type="predicted"/>
<keyword evidence="2" id="KW-0378">Hydrolase</keyword>
<organism evidence="2 3">
    <name type="scientific">Larkinella insperata</name>
    <dbReference type="NCBI Taxonomy" id="332158"/>
    <lineage>
        <taxon>Bacteria</taxon>
        <taxon>Pseudomonadati</taxon>
        <taxon>Bacteroidota</taxon>
        <taxon>Cytophagia</taxon>
        <taxon>Cytophagales</taxon>
        <taxon>Spirosomataceae</taxon>
        <taxon>Larkinella</taxon>
    </lineage>
</organism>
<reference evidence="3" key="1">
    <citation type="journal article" date="2019" name="Int. J. Syst. Evol. Microbiol.">
        <title>The Global Catalogue of Microorganisms (GCM) 10K type strain sequencing project: providing services to taxonomists for standard genome sequencing and annotation.</title>
        <authorList>
            <consortium name="The Broad Institute Genomics Platform"/>
            <consortium name="The Broad Institute Genome Sequencing Center for Infectious Disease"/>
            <person name="Wu L."/>
            <person name="Ma J."/>
        </authorList>
    </citation>
    <scope>NUCLEOTIDE SEQUENCE [LARGE SCALE GENOMIC DNA]</scope>
    <source>
        <strain evidence="3">CCUG 55608</strain>
    </source>
</reference>
<gene>
    <name evidence="2" type="ORF">ACFQ4C_30385</name>
</gene>
<accession>A0ABW3QLR1</accession>
<dbReference type="GO" id="GO:0016787">
    <property type="term" value="F:hydrolase activity"/>
    <property type="evidence" value="ECO:0007669"/>
    <property type="project" value="UniProtKB-KW"/>
</dbReference>
<keyword evidence="3" id="KW-1185">Reference proteome</keyword>
<dbReference type="EMBL" id="JBHTLP010000045">
    <property type="protein sequence ID" value="MFD1145473.1"/>
    <property type="molecule type" value="Genomic_DNA"/>
</dbReference>
<dbReference type="InterPro" id="IPR012939">
    <property type="entry name" value="Glyco_hydro_92"/>
</dbReference>